<evidence type="ECO:0000256" key="5">
    <source>
        <dbReference type="SAM" id="MobiDB-lite"/>
    </source>
</evidence>
<feature type="region of interest" description="Disordered" evidence="5">
    <location>
        <begin position="1"/>
        <end position="26"/>
    </location>
</feature>
<keyword evidence="4" id="KW-0804">Transcription</keyword>
<evidence type="ECO:0000313" key="8">
    <source>
        <dbReference type="Proteomes" id="UP000218165"/>
    </source>
</evidence>
<dbReference type="SUPFAM" id="SSF53822">
    <property type="entry name" value="Periplasmic binding protein-like I"/>
    <property type="match status" value="1"/>
</dbReference>
<evidence type="ECO:0000256" key="2">
    <source>
        <dbReference type="ARBA" id="ARBA00023015"/>
    </source>
</evidence>
<dbReference type="InterPro" id="IPR010982">
    <property type="entry name" value="Lambda_DNA-bd_dom_sf"/>
</dbReference>
<evidence type="ECO:0000313" key="7">
    <source>
        <dbReference type="EMBL" id="ATG52929.1"/>
    </source>
</evidence>
<evidence type="ECO:0000256" key="4">
    <source>
        <dbReference type="ARBA" id="ARBA00023163"/>
    </source>
</evidence>
<dbReference type="SMART" id="SM00354">
    <property type="entry name" value="HTH_LACI"/>
    <property type="match status" value="1"/>
</dbReference>
<keyword evidence="1" id="KW-0678">Repressor</keyword>
<dbReference type="GO" id="GO:0003700">
    <property type="term" value="F:DNA-binding transcription factor activity"/>
    <property type="evidence" value="ECO:0007669"/>
    <property type="project" value="TreeGrafter"/>
</dbReference>
<feature type="domain" description="HTH lacI-type" evidence="6">
    <location>
        <begin position="23"/>
        <end position="81"/>
    </location>
</feature>
<proteinExistence type="predicted"/>
<gene>
    <name evidence="7" type="ORF">CFK38_16425</name>
</gene>
<sequence length="364" mass="38682">MCDVDDSVKTVSSGTQKGSARRPTQADVARLAGVSTATVSHVLSGRADRTGAGNAQTRARVERAMKQLDYRPNWAGRALRRQRTGLVGALVSAGGNPWRDSLITVAKRELAKRSLDLVVFPDVGADEAADRLADLLDRGAVDACFMVHLEETGDVAERLARSPIPSVAFAEGDAAGLPTVRHGYAEAAAEAAARLRERGVRRFMIATESMGPGHSLWRDVVDPIRTALAEGAADGVSAEHIEIDYRISADLGPLDWASLEAAGPEDPIVLLCSSDRLAIQIAAECERRSIDVGRAVGVVGRGDIAEAAERRLPLSTLGTSATRYEDVFAALAASAESGEKLDAGWEFPWHVIERASTAAIGRRT</sequence>
<dbReference type="PANTHER" id="PTHR30146:SF148">
    <property type="entry name" value="HTH-TYPE TRANSCRIPTIONAL REPRESSOR PURR-RELATED"/>
    <property type="match status" value="1"/>
</dbReference>
<dbReference type="CDD" id="cd01392">
    <property type="entry name" value="HTH_LacI"/>
    <property type="match status" value="1"/>
</dbReference>
<protein>
    <recommendedName>
        <fullName evidence="6">HTH lacI-type domain-containing protein</fullName>
    </recommendedName>
</protein>
<dbReference type="SUPFAM" id="SSF47413">
    <property type="entry name" value="lambda repressor-like DNA-binding domains"/>
    <property type="match status" value="1"/>
</dbReference>
<keyword evidence="3" id="KW-0238">DNA-binding</keyword>
<dbReference type="GO" id="GO:0000976">
    <property type="term" value="F:transcription cis-regulatory region binding"/>
    <property type="evidence" value="ECO:0007669"/>
    <property type="project" value="TreeGrafter"/>
</dbReference>
<dbReference type="KEGG" id="brz:CFK38_16425"/>
<accession>A0A291GRF4</accession>
<dbReference type="EMBL" id="CP023563">
    <property type="protein sequence ID" value="ATG52929.1"/>
    <property type="molecule type" value="Genomic_DNA"/>
</dbReference>
<keyword evidence="8" id="KW-1185">Reference proteome</keyword>
<dbReference type="InterPro" id="IPR046335">
    <property type="entry name" value="LacI/GalR-like_sensor"/>
</dbReference>
<evidence type="ECO:0000256" key="3">
    <source>
        <dbReference type="ARBA" id="ARBA00023125"/>
    </source>
</evidence>
<dbReference type="Pfam" id="PF13377">
    <property type="entry name" value="Peripla_BP_3"/>
    <property type="match status" value="1"/>
</dbReference>
<dbReference type="PANTHER" id="PTHR30146">
    <property type="entry name" value="LACI-RELATED TRANSCRIPTIONAL REPRESSOR"/>
    <property type="match status" value="1"/>
</dbReference>
<dbReference type="Gene3D" id="3.40.50.2300">
    <property type="match status" value="2"/>
</dbReference>
<name>A0A291GRF4_9MICO</name>
<dbReference type="PROSITE" id="PS50932">
    <property type="entry name" value="HTH_LACI_2"/>
    <property type="match status" value="1"/>
</dbReference>
<feature type="compositionally biased region" description="Polar residues" evidence="5">
    <location>
        <begin position="9"/>
        <end position="18"/>
    </location>
</feature>
<evidence type="ECO:0000259" key="6">
    <source>
        <dbReference type="PROSITE" id="PS50932"/>
    </source>
</evidence>
<dbReference type="Proteomes" id="UP000218165">
    <property type="component" value="Chromosome"/>
</dbReference>
<evidence type="ECO:0000256" key="1">
    <source>
        <dbReference type="ARBA" id="ARBA00022491"/>
    </source>
</evidence>
<dbReference type="OrthoDB" id="252678at2"/>
<dbReference type="Pfam" id="PF00356">
    <property type="entry name" value="LacI"/>
    <property type="match status" value="1"/>
</dbReference>
<dbReference type="InterPro" id="IPR028082">
    <property type="entry name" value="Peripla_BP_I"/>
</dbReference>
<organism evidence="7 8">
    <name type="scientific">Brachybacterium vulturis</name>
    <dbReference type="NCBI Taxonomy" id="2017484"/>
    <lineage>
        <taxon>Bacteria</taxon>
        <taxon>Bacillati</taxon>
        <taxon>Actinomycetota</taxon>
        <taxon>Actinomycetes</taxon>
        <taxon>Micrococcales</taxon>
        <taxon>Dermabacteraceae</taxon>
        <taxon>Brachybacterium</taxon>
    </lineage>
</organism>
<reference evidence="8" key="1">
    <citation type="submission" date="2017-09" db="EMBL/GenBank/DDBJ databases">
        <title>Brachybacterium sp. VM2412.</title>
        <authorList>
            <person name="Tak E.J."/>
            <person name="Bae J.-W."/>
        </authorList>
    </citation>
    <scope>NUCLEOTIDE SEQUENCE [LARGE SCALE GENOMIC DNA]</scope>
    <source>
        <strain evidence="8">VM2412</strain>
    </source>
</reference>
<dbReference type="AlphaFoldDB" id="A0A291GRF4"/>
<dbReference type="InterPro" id="IPR000843">
    <property type="entry name" value="HTH_LacI"/>
</dbReference>
<keyword evidence="2" id="KW-0805">Transcription regulation</keyword>
<dbReference type="Gene3D" id="1.10.260.40">
    <property type="entry name" value="lambda repressor-like DNA-binding domains"/>
    <property type="match status" value="1"/>
</dbReference>